<protein>
    <recommendedName>
        <fullName evidence="2">VanZ-like domain-containing protein</fullName>
    </recommendedName>
</protein>
<reference evidence="3 4" key="1">
    <citation type="submission" date="2018-02" db="EMBL/GenBank/DDBJ databases">
        <title>Genome sequences of Apibacter spp., gut symbionts of Asian honey bees.</title>
        <authorList>
            <person name="Kwong W.K."/>
            <person name="Steele M.I."/>
            <person name="Moran N.A."/>
        </authorList>
    </citation>
    <scope>NUCLEOTIDE SEQUENCE [LARGE SCALE GENOMIC DNA]</scope>
    <source>
        <strain evidence="4">wkB301</strain>
    </source>
</reference>
<sequence length="136" mass="15828">MQKNIKICWDKYKSKIKYLFFVYFIILTWLLLRKSGGENYVEVFGINLKTIYNDKIAHASAFLLLTILGFLSYINVSPIKLIFFITLYGVLIEVLQEFMHFGRTFEFFDILADFTGSVLGVVVSGFFIKKVKIKPD</sequence>
<keyword evidence="4" id="KW-1185">Reference proteome</keyword>
<evidence type="ECO:0000313" key="3">
    <source>
        <dbReference type="EMBL" id="PQL90800.1"/>
    </source>
</evidence>
<dbReference type="EMBL" id="PSZM01000045">
    <property type="protein sequence ID" value="PQL90800.1"/>
    <property type="molecule type" value="Genomic_DNA"/>
</dbReference>
<feature type="transmembrane region" description="Helical" evidence="1">
    <location>
        <begin position="56"/>
        <end position="74"/>
    </location>
</feature>
<dbReference type="Pfam" id="PF04892">
    <property type="entry name" value="VanZ"/>
    <property type="match status" value="1"/>
</dbReference>
<proteinExistence type="predicted"/>
<gene>
    <name evidence="3" type="ORF">C4S77_10110</name>
</gene>
<keyword evidence="1" id="KW-1133">Transmembrane helix</keyword>
<dbReference type="Proteomes" id="UP000238042">
    <property type="component" value="Unassembled WGS sequence"/>
</dbReference>
<dbReference type="PANTHER" id="PTHR28008">
    <property type="entry name" value="DOMAIN PROTEIN, PUTATIVE (AFU_ORTHOLOGUE AFUA_3G10980)-RELATED"/>
    <property type="match status" value="1"/>
</dbReference>
<feature type="transmembrane region" description="Helical" evidence="1">
    <location>
        <begin position="107"/>
        <end position="128"/>
    </location>
</feature>
<feature type="transmembrane region" description="Helical" evidence="1">
    <location>
        <begin position="81"/>
        <end position="101"/>
    </location>
</feature>
<dbReference type="InterPro" id="IPR006976">
    <property type="entry name" value="VanZ-like"/>
</dbReference>
<comment type="caution">
    <text evidence="3">The sequence shown here is derived from an EMBL/GenBank/DDBJ whole genome shotgun (WGS) entry which is preliminary data.</text>
</comment>
<keyword evidence="1" id="KW-0812">Transmembrane</keyword>
<dbReference type="AlphaFoldDB" id="A0A2S8A8F2"/>
<dbReference type="OrthoDB" id="1270731at2"/>
<evidence type="ECO:0000259" key="2">
    <source>
        <dbReference type="Pfam" id="PF04892"/>
    </source>
</evidence>
<evidence type="ECO:0000313" key="4">
    <source>
        <dbReference type="Proteomes" id="UP000238042"/>
    </source>
</evidence>
<evidence type="ECO:0000256" key="1">
    <source>
        <dbReference type="SAM" id="Phobius"/>
    </source>
</evidence>
<dbReference type="PANTHER" id="PTHR28008:SF1">
    <property type="entry name" value="DOMAIN PROTEIN, PUTATIVE (AFU_ORTHOLOGUE AFUA_3G10980)-RELATED"/>
    <property type="match status" value="1"/>
</dbReference>
<accession>A0A2S8A8F2</accession>
<name>A0A2S8A8F2_9FLAO</name>
<keyword evidence="1" id="KW-0472">Membrane</keyword>
<dbReference type="RefSeq" id="WP_105247439.1">
    <property type="nucleotide sequence ID" value="NZ_PSZM01000045.1"/>
</dbReference>
<dbReference type="NCBIfam" id="NF037970">
    <property type="entry name" value="vanZ_1"/>
    <property type="match status" value="1"/>
</dbReference>
<organism evidence="3 4">
    <name type="scientific">Apibacter adventoris</name>
    <dbReference type="NCBI Taxonomy" id="1679466"/>
    <lineage>
        <taxon>Bacteria</taxon>
        <taxon>Pseudomonadati</taxon>
        <taxon>Bacteroidota</taxon>
        <taxon>Flavobacteriia</taxon>
        <taxon>Flavobacteriales</taxon>
        <taxon>Weeksellaceae</taxon>
        <taxon>Apibacter</taxon>
    </lineage>
</organism>
<feature type="transmembrane region" description="Helical" evidence="1">
    <location>
        <begin position="16"/>
        <end position="32"/>
    </location>
</feature>
<feature type="domain" description="VanZ-like" evidence="2">
    <location>
        <begin position="20"/>
        <end position="124"/>
    </location>
</feature>